<dbReference type="EMBL" id="CP054929">
    <property type="protein sequence ID" value="QKW48885.1"/>
    <property type="molecule type" value="Genomic_DNA"/>
</dbReference>
<protein>
    <submittedName>
        <fullName evidence="1">Uncharacterized protein</fullName>
    </submittedName>
</protein>
<gene>
    <name evidence="1" type="ORF">HUT08_04255</name>
</gene>
<organism evidence="1 2">
    <name type="scientific">Streptomyces buecherae</name>
    <dbReference type="NCBI Taxonomy" id="2763006"/>
    <lineage>
        <taxon>Bacteria</taxon>
        <taxon>Bacillati</taxon>
        <taxon>Actinomycetota</taxon>
        <taxon>Actinomycetes</taxon>
        <taxon>Kitasatosporales</taxon>
        <taxon>Streptomycetaceae</taxon>
        <taxon>Streptomyces</taxon>
    </lineage>
</organism>
<evidence type="ECO:0000313" key="1">
    <source>
        <dbReference type="EMBL" id="QKW48885.1"/>
    </source>
</evidence>
<name>A0A7H8N364_9ACTN</name>
<accession>A0A7H8N364</accession>
<keyword evidence="2" id="KW-1185">Reference proteome</keyword>
<sequence length="70" mass="7840">MDKSDNVELWQALADALNALEDAGYSVQFGDRKGPETNWWTAPHAYAGNRASGAEAAWSCKLSRWIVERR</sequence>
<evidence type="ECO:0000313" key="2">
    <source>
        <dbReference type="Proteomes" id="UP000509303"/>
    </source>
</evidence>
<dbReference type="RefSeq" id="WP_176160617.1">
    <property type="nucleotide sequence ID" value="NZ_CP054929.1"/>
</dbReference>
<proteinExistence type="predicted"/>
<dbReference type="Proteomes" id="UP000509303">
    <property type="component" value="Chromosome"/>
</dbReference>
<dbReference type="AlphaFoldDB" id="A0A7H8N364"/>
<reference evidence="1 2" key="1">
    <citation type="submission" date="2020-06" db="EMBL/GenBank/DDBJ databases">
        <title>Genome mining for natural products.</title>
        <authorList>
            <person name="Zhang B."/>
            <person name="Shi J."/>
            <person name="Ge H."/>
        </authorList>
    </citation>
    <scope>NUCLEOTIDE SEQUENCE [LARGE SCALE GENOMIC DNA]</scope>
    <source>
        <strain evidence="1 2">NA00687</strain>
    </source>
</reference>